<feature type="compositionally biased region" description="Low complexity" evidence="1">
    <location>
        <begin position="142"/>
        <end position="153"/>
    </location>
</feature>
<evidence type="ECO:0000313" key="3">
    <source>
        <dbReference type="Proteomes" id="UP000239210"/>
    </source>
</evidence>
<dbReference type="Proteomes" id="UP000239210">
    <property type="component" value="Unassembled WGS sequence"/>
</dbReference>
<comment type="caution">
    <text evidence="2">The sequence shown here is derived from an EMBL/GenBank/DDBJ whole genome shotgun (WGS) entry which is preliminary data.</text>
</comment>
<evidence type="ECO:0000313" key="2">
    <source>
        <dbReference type="EMBL" id="PRY52201.1"/>
    </source>
</evidence>
<evidence type="ECO:0000256" key="1">
    <source>
        <dbReference type="SAM" id="MobiDB-lite"/>
    </source>
</evidence>
<sequence>MDLTQVIGRASGLAGGAGAALLQRLQHVRLPGAGQASATDDPERAARRWRAVTVLRDPADVDPAAGGLPAPLAALGDRIEVRVTPAPGDRGTELAARYRHTPGPDEIGDLRAALREAKALLEVGEVLRVDPQPHGRRAATPQGAALEGAAQAAPREGVL</sequence>
<gene>
    <name evidence="2" type="ORF">LY71_101578</name>
</gene>
<accession>A0A2T0U2Q3</accession>
<dbReference type="RefSeq" id="WP_106275412.1">
    <property type="nucleotide sequence ID" value="NZ_PVTG01000001.1"/>
</dbReference>
<dbReference type="AlphaFoldDB" id="A0A2T0U2Q3"/>
<organism evidence="2 3">
    <name type="scientific">Geodermatophilus tzadiensis</name>
    <dbReference type="NCBI Taxonomy" id="1137988"/>
    <lineage>
        <taxon>Bacteria</taxon>
        <taxon>Bacillati</taxon>
        <taxon>Actinomycetota</taxon>
        <taxon>Actinomycetes</taxon>
        <taxon>Geodermatophilales</taxon>
        <taxon>Geodermatophilaceae</taxon>
        <taxon>Geodermatophilus</taxon>
    </lineage>
</organism>
<protein>
    <submittedName>
        <fullName evidence="2">Uncharacterized protein</fullName>
    </submittedName>
</protein>
<dbReference type="EMBL" id="PVTG01000001">
    <property type="protein sequence ID" value="PRY52201.1"/>
    <property type="molecule type" value="Genomic_DNA"/>
</dbReference>
<keyword evidence="3" id="KW-1185">Reference proteome</keyword>
<name>A0A2T0U2Q3_9ACTN</name>
<feature type="region of interest" description="Disordered" evidence="1">
    <location>
        <begin position="131"/>
        <end position="159"/>
    </location>
</feature>
<reference evidence="2 3" key="1">
    <citation type="submission" date="2018-03" db="EMBL/GenBank/DDBJ databases">
        <title>Genomic Encyclopedia of Archaeal and Bacterial Type Strains, Phase II (KMG-II): from individual species to whole genera.</title>
        <authorList>
            <person name="Goeker M."/>
        </authorList>
    </citation>
    <scope>NUCLEOTIDE SEQUENCE [LARGE SCALE GENOMIC DNA]</scope>
    <source>
        <strain evidence="2 3">DSM 45416</strain>
    </source>
</reference>
<proteinExistence type="predicted"/>
<dbReference type="OrthoDB" id="3695445at2"/>